<proteinExistence type="predicted"/>
<dbReference type="Proteomes" id="UP001161704">
    <property type="component" value="Unassembled WGS sequence"/>
</dbReference>
<accession>A0AA42RBI5</accession>
<dbReference type="EMBL" id="JAOCIZ010000098">
    <property type="protein sequence ID" value="MDH1507136.1"/>
    <property type="molecule type" value="Genomic_DNA"/>
</dbReference>
<name>A0AA42RBI5_AERCA</name>
<evidence type="ECO:0000313" key="3">
    <source>
        <dbReference type="Proteomes" id="UP001161704"/>
    </source>
</evidence>
<gene>
    <name evidence="2" type="ORF">N5I20_18985</name>
</gene>
<protein>
    <submittedName>
        <fullName evidence="2">Uncharacterized protein</fullName>
    </submittedName>
</protein>
<organism evidence="2 3">
    <name type="scientific">Aeromonas caviae</name>
    <name type="common">Aeromonas punctata</name>
    <dbReference type="NCBI Taxonomy" id="648"/>
    <lineage>
        <taxon>Bacteria</taxon>
        <taxon>Pseudomonadati</taxon>
        <taxon>Pseudomonadota</taxon>
        <taxon>Gammaproteobacteria</taxon>
        <taxon>Aeromonadales</taxon>
        <taxon>Aeromonadaceae</taxon>
        <taxon>Aeromonas</taxon>
    </lineage>
</organism>
<sequence length="88" mass="9422">SCINATTVILLAPVVFVAFAGQIDDRHPSVAHFMVRILGMQPLHLAKCAFMPGSRQKNAPSPSRPDASLVAPDPLVYGRPAQETVMTP</sequence>
<comment type="caution">
    <text evidence="2">The sequence shown here is derived from an EMBL/GenBank/DDBJ whole genome shotgun (WGS) entry which is preliminary data.</text>
</comment>
<evidence type="ECO:0000313" key="2">
    <source>
        <dbReference type="EMBL" id="MDH1507136.1"/>
    </source>
</evidence>
<dbReference type="AlphaFoldDB" id="A0AA42RBI5"/>
<feature type="non-terminal residue" evidence="2">
    <location>
        <position position="1"/>
    </location>
</feature>
<dbReference type="RefSeq" id="WP_279982964.1">
    <property type="nucleotide sequence ID" value="NZ_JAOCIZ010000098.1"/>
</dbReference>
<reference evidence="2" key="1">
    <citation type="submission" date="2022-09" db="EMBL/GenBank/DDBJ databases">
        <title>Intensive care unit water sources are persistently colonized with multi-drug resistant bacteria and are the site of extensive horizontal gene transfer of antibiotic resistance genes.</title>
        <authorList>
            <person name="Diorio-Toth L."/>
        </authorList>
    </citation>
    <scope>NUCLEOTIDE SEQUENCE</scope>
    <source>
        <strain evidence="2">GD03710</strain>
    </source>
</reference>
<feature type="region of interest" description="Disordered" evidence="1">
    <location>
        <begin position="54"/>
        <end position="74"/>
    </location>
</feature>
<evidence type="ECO:0000256" key="1">
    <source>
        <dbReference type="SAM" id="MobiDB-lite"/>
    </source>
</evidence>